<keyword evidence="6" id="KW-0479">Metal-binding</keyword>
<dbReference type="PANTHER" id="PTHR30040">
    <property type="entry name" value="THIAMINE BIOSYNTHESIS LIPOPROTEIN APBE"/>
    <property type="match status" value="1"/>
</dbReference>
<keyword evidence="8" id="KW-0460">Magnesium</keyword>
<dbReference type="EMBL" id="CP043641">
    <property type="protein sequence ID" value="QNE37503.1"/>
    <property type="molecule type" value="Genomic_DNA"/>
</dbReference>
<evidence type="ECO:0000256" key="2">
    <source>
        <dbReference type="ARBA" id="ARBA00011955"/>
    </source>
</evidence>
<dbReference type="InterPro" id="IPR003374">
    <property type="entry name" value="ApbE-like_sf"/>
</dbReference>
<protein>
    <recommendedName>
        <fullName evidence="3">FAD:protein FMN transferase</fullName>
        <ecNumber evidence="2">2.7.1.180</ecNumber>
    </recommendedName>
    <alternativeName>
        <fullName evidence="9">Flavin transferase</fullName>
    </alternativeName>
</protein>
<evidence type="ECO:0000256" key="10">
    <source>
        <dbReference type="ARBA" id="ARBA00048540"/>
    </source>
</evidence>
<evidence type="ECO:0000313" key="12">
    <source>
        <dbReference type="Proteomes" id="UP000515511"/>
    </source>
</evidence>
<dbReference type="Pfam" id="PF02424">
    <property type="entry name" value="ApbE"/>
    <property type="match status" value="1"/>
</dbReference>
<dbReference type="GO" id="GO:0046872">
    <property type="term" value="F:metal ion binding"/>
    <property type="evidence" value="ECO:0007669"/>
    <property type="project" value="UniProtKB-KW"/>
</dbReference>
<accession>A0A7G6YG88</accession>
<dbReference type="SUPFAM" id="SSF143631">
    <property type="entry name" value="ApbE-like"/>
    <property type="match status" value="1"/>
</dbReference>
<dbReference type="GO" id="GO:0016740">
    <property type="term" value="F:transferase activity"/>
    <property type="evidence" value="ECO:0007669"/>
    <property type="project" value="UniProtKB-KW"/>
</dbReference>
<dbReference type="Gene3D" id="3.10.520.10">
    <property type="entry name" value="ApbE-like domains"/>
    <property type="match status" value="1"/>
</dbReference>
<evidence type="ECO:0000256" key="7">
    <source>
        <dbReference type="ARBA" id="ARBA00022827"/>
    </source>
</evidence>
<dbReference type="PANTHER" id="PTHR30040:SF2">
    <property type="entry name" value="FAD:PROTEIN FMN TRANSFERASE"/>
    <property type="match status" value="1"/>
</dbReference>
<name>A0A7G6YG88_9MICO</name>
<dbReference type="AlphaFoldDB" id="A0A7G6YG88"/>
<dbReference type="Proteomes" id="UP000515511">
    <property type="component" value="Chromosome"/>
</dbReference>
<evidence type="ECO:0000256" key="6">
    <source>
        <dbReference type="ARBA" id="ARBA00022723"/>
    </source>
</evidence>
<dbReference type="InterPro" id="IPR024932">
    <property type="entry name" value="ApbE"/>
</dbReference>
<keyword evidence="4" id="KW-0285">Flavoprotein</keyword>
<evidence type="ECO:0000256" key="3">
    <source>
        <dbReference type="ARBA" id="ARBA00016337"/>
    </source>
</evidence>
<evidence type="ECO:0000256" key="9">
    <source>
        <dbReference type="ARBA" id="ARBA00031306"/>
    </source>
</evidence>
<dbReference type="EC" id="2.7.1.180" evidence="2"/>
<comment type="cofactor">
    <cofactor evidence="1">
        <name>Mg(2+)</name>
        <dbReference type="ChEBI" id="CHEBI:18420"/>
    </cofactor>
</comment>
<proteinExistence type="predicted"/>
<keyword evidence="5 11" id="KW-0808">Transferase</keyword>
<reference evidence="12" key="1">
    <citation type="submission" date="2019-09" db="EMBL/GenBank/DDBJ databases">
        <title>Antimicrobial potential of Antarctic Bacteria.</title>
        <authorList>
            <person name="Benaud N."/>
            <person name="Edwards R.J."/>
            <person name="Ferrari B.C."/>
        </authorList>
    </citation>
    <scope>NUCLEOTIDE SEQUENCE [LARGE SCALE GENOMIC DNA]</scope>
    <source>
        <strain evidence="12">INR9</strain>
    </source>
</reference>
<evidence type="ECO:0000256" key="5">
    <source>
        <dbReference type="ARBA" id="ARBA00022679"/>
    </source>
</evidence>
<gene>
    <name evidence="11" type="ORF">F1C12_02520</name>
</gene>
<sequence length="318" mass="32801">MSVASPAAPDLVHDDFAIWGVDARLVVSDAGALTQARRIADAALAAVTAATSRFEPGSELSRLNAGERPAGGVELSPLLAEFVAVALAAAADTAGDVDPTLGGDLDRLGYDRDFAALPLDGVTITVTRPRRPGWQRVSLDGRTLTLPDDLRLDLGATAKAHAADRIARRIAAETGADALVSLGGDIATAGTTGRLWEVLVQDLPGDPAQQIAIPNGAGVATSSTQKRRWRSDGQARHHILDPRFGLPADDVWRSVTVAAGTCARANALSTASIVRGLAAPGWLRGLGADARLVARDGSIVTTGRWPADLPSGTGRADG</sequence>
<evidence type="ECO:0000256" key="4">
    <source>
        <dbReference type="ARBA" id="ARBA00022630"/>
    </source>
</evidence>
<evidence type="ECO:0000256" key="8">
    <source>
        <dbReference type="ARBA" id="ARBA00022842"/>
    </source>
</evidence>
<evidence type="ECO:0000256" key="1">
    <source>
        <dbReference type="ARBA" id="ARBA00001946"/>
    </source>
</evidence>
<evidence type="ECO:0000313" key="11">
    <source>
        <dbReference type="EMBL" id="QNE37503.1"/>
    </source>
</evidence>
<dbReference type="KEGG" id="lse:F1C12_02520"/>
<keyword evidence="7" id="KW-0274">FAD</keyword>
<organism evidence="11 12">
    <name type="scientific">Leifsonia shinshuensis</name>
    <dbReference type="NCBI Taxonomy" id="150026"/>
    <lineage>
        <taxon>Bacteria</taxon>
        <taxon>Bacillati</taxon>
        <taxon>Actinomycetota</taxon>
        <taxon>Actinomycetes</taxon>
        <taxon>Micrococcales</taxon>
        <taxon>Microbacteriaceae</taxon>
        <taxon>Leifsonia</taxon>
    </lineage>
</organism>
<comment type="catalytic activity">
    <reaction evidence="10">
        <text>L-threonyl-[protein] + FAD = FMN-L-threonyl-[protein] + AMP + H(+)</text>
        <dbReference type="Rhea" id="RHEA:36847"/>
        <dbReference type="Rhea" id="RHEA-COMP:11060"/>
        <dbReference type="Rhea" id="RHEA-COMP:11061"/>
        <dbReference type="ChEBI" id="CHEBI:15378"/>
        <dbReference type="ChEBI" id="CHEBI:30013"/>
        <dbReference type="ChEBI" id="CHEBI:57692"/>
        <dbReference type="ChEBI" id="CHEBI:74257"/>
        <dbReference type="ChEBI" id="CHEBI:456215"/>
        <dbReference type="EC" id="2.7.1.180"/>
    </reaction>
</comment>